<dbReference type="InterPro" id="IPR005467">
    <property type="entry name" value="His_kinase_dom"/>
</dbReference>
<dbReference type="SMART" id="SM00388">
    <property type="entry name" value="HisKA"/>
    <property type="match status" value="1"/>
</dbReference>
<evidence type="ECO:0000259" key="21">
    <source>
        <dbReference type="PROSITE" id="PS50109"/>
    </source>
</evidence>
<dbReference type="InterPro" id="IPR036641">
    <property type="entry name" value="HPT_dom_sf"/>
</dbReference>
<dbReference type="PROSITE" id="PS50109">
    <property type="entry name" value="HIS_KIN"/>
    <property type="match status" value="1"/>
</dbReference>
<evidence type="ECO:0000256" key="4">
    <source>
        <dbReference type="ARBA" id="ARBA00022475"/>
    </source>
</evidence>
<dbReference type="STRING" id="1163617.SCD_n01765"/>
<evidence type="ECO:0000256" key="5">
    <source>
        <dbReference type="ARBA" id="ARBA00022553"/>
    </source>
</evidence>
<evidence type="ECO:0000256" key="17">
    <source>
        <dbReference type="ARBA" id="ARBA00070152"/>
    </source>
</evidence>
<dbReference type="KEGG" id="sdr:SCD_n01765"/>
<keyword evidence="6" id="KW-0808">Transferase</keyword>
<comment type="function">
    <text evidence="14">Member of the two-component regulatory system BvgS/BvgA. Phosphorylates BvgA via a four-step phosphorelay in response to environmental signals.</text>
</comment>
<dbReference type="SUPFAM" id="SSF55874">
    <property type="entry name" value="ATPase domain of HSP90 chaperone/DNA topoisomerase II/histidine kinase"/>
    <property type="match status" value="1"/>
</dbReference>
<evidence type="ECO:0000256" key="13">
    <source>
        <dbReference type="ARBA" id="ARBA00023136"/>
    </source>
</evidence>
<feature type="modified residue" description="4-aspartylphosphate" evidence="19">
    <location>
        <position position="524"/>
    </location>
</feature>
<dbReference type="RefSeq" id="WP_009204772.1">
    <property type="nucleotide sequence ID" value="NC_022357.1"/>
</dbReference>
<evidence type="ECO:0000256" key="6">
    <source>
        <dbReference type="ARBA" id="ARBA00022679"/>
    </source>
</evidence>
<feature type="transmembrane region" description="Helical" evidence="20">
    <location>
        <begin position="188"/>
        <end position="207"/>
    </location>
</feature>
<feature type="domain" description="Response regulatory" evidence="22">
    <location>
        <begin position="614"/>
        <end position="733"/>
    </location>
</feature>
<evidence type="ECO:0000256" key="15">
    <source>
        <dbReference type="ARBA" id="ARBA00064003"/>
    </source>
</evidence>
<dbReference type="InterPro" id="IPR003594">
    <property type="entry name" value="HATPase_dom"/>
</dbReference>
<gene>
    <name evidence="24" type="ORF">SCD_n01765</name>
</gene>
<comment type="subunit">
    <text evidence="15">At low DSF concentrations, interacts with RpfF.</text>
</comment>
<dbReference type="PANTHER" id="PTHR45339:SF1">
    <property type="entry name" value="HYBRID SIGNAL TRANSDUCTION HISTIDINE KINASE J"/>
    <property type="match status" value="1"/>
</dbReference>
<dbReference type="GO" id="GO:0000155">
    <property type="term" value="F:phosphorelay sensor kinase activity"/>
    <property type="evidence" value="ECO:0007669"/>
    <property type="project" value="InterPro"/>
</dbReference>
<dbReference type="Pfam" id="PF00512">
    <property type="entry name" value="HisKA"/>
    <property type="match status" value="1"/>
</dbReference>
<dbReference type="EC" id="2.7.13.3" evidence="3"/>
<keyword evidence="11 20" id="KW-1133">Transmembrane helix</keyword>
<evidence type="ECO:0000256" key="7">
    <source>
        <dbReference type="ARBA" id="ARBA00022692"/>
    </source>
</evidence>
<evidence type="ECO:0000256" key="8">
    <source>
        <dbReference type="ARBA" id="ARBA00022741"/>
    </source>
</evidence>
<keyword evidence="10" id="KW-0067">ATP-binding</keyword>
<evidence type="ECO:0000313" key="25">
    <source>
        <dbReference type="Proteomes" id="UP000015559"/>
    </source>
</evidence>
<dbReference type="OrthoDB" id="8552871at2"/>
<feature type="modified residue" description="Phosphohistidine" evidence="18">
    <location>
        <position position="800"/>
    </location>
</feature>
<dbReference type="SMART" id="SM00387">
    <property type="entry name" value="HATPase_c"/>
    <property type="match status" value="1"/>
</dbReference>
<dbReference type="Pfam" id="PF00072">
    <property type="entry name" value="Response_reg"/>
    <property type="match status" value="1"/>
</dbReference>
<dbReference type="EMBL" id="AP013066">
    <property type="protein sequence ID" value="BAN35580.1"/>
    <property type="molecule type" value="Genomic_DNA"/>
</dbReference>
<keyword evidence="12" id="KW-0902">Two-component regulatory system</keyword>
<keyword evidence="9" id="KW-0418">Kinase</keyword>
<dbReference type="Pfam" id="PF01627">
    <property type="entry name" value="Hpt"/>
    <property type="match status" value="1"/>
</dbReference>
<dbReference type="InterPro" id="IPR004358">
    <property type="entry name" value="Sig_transdc_His_kin-like_C"/>
</dbReference>
<evidence type="ECO:0000259" key="23">
    <source>
        <dbReference type="PROSITE" id="PS50894"/>
    </source>
</evidence>
<feature type="domain" description="HPt" evidence="23">
    <location>
        <begin position="762"/>
        <end position="862"/>
    </location>
</feature>
<proteinExistence type="predicted"/>
<dbReference type="InterPro" id="IPR001789">
    <property type="entry name" value="Sig_transdc_resp-reg_receiver"/>
</dbReference>
<accession>S6AAB7</accession>
<dbReference type="PRINTS" id="PR00344">
    <property type="entry name" value="BCTRLSENSOR"/>
</dbReference>
<feature type="domain" description="Response regulatory" evidence="22">
    <location>
        <begin position="470"/>
        <end position="591"/>
    </location>
</feature>
<dbReference type="InterPro" id="IPR036097">
    <property type="entry name" value="HisK_dim/P_sf"/>
</dbReference>
<dbReference type="Gene3D" id="3.40.50.2300">
    <property type="match status" value="2"/>
</dbReference>
<dbReference type="SUPFAM" id="SSF47384">
    <property type="entry name" value="Homodimeric domain of signal transducing histidine kinase"/>
    <property type="match status" value="1"/>
</dbReference>
<dbReference type="eggNOG" id="COG2205">
    <property type="taxonomic scope" value="Bacteria"/>
</dbReference>
<keyword evidence="4" id="KW-1003">Cell membrane</keyword>
<dbReference type="InterPro" id="IPR024478">
    <property type="entry name" value="HlyB_4HB_MCP"/>
</dbReference>
<dbReference type="GO" id="GO:0005524">
    <property type="term" value="F:ATP binding"/>
    <property type="evidence" value="ECO:0007669"/>
    <property type="project" value="UniProtKB-KW"/>
</dbReference>
<dbReference type="GO" id="GO:0005886">
    <property type="term" value="C:plasma membrane"/>
    <property type="evidence" value="ECO:0007669"/>
    <property type="project" value="UniProtKB-SubCell"/>
</dbReference>
<evidence type="ECO:0000313" key="24">
    <source>
        <dbReference type="EMBL" id="BAN35580.1"/>
    </source>
</evidence>
<dbReference type="Proteomes" id="UP000015559">
    <property type="component" value="Chromosome"/>
</dbReference>
<dbReference type="Gene3D" id="1.20.120.160">
    <property type="entry name" value="HPT domain"/>
    <property type="match status" value="1"/>
</dbReference>
<dbReference type="CDD" id="cd17546">
    <property type="entry name" value="REC_hyHK_CKI1_RcsC-like"/>
    <property type="match status" value="1"/>
</dbReference>
<dbReference type="Pfam" id="PF12729">
    <property type="entry name" value="4HB_MCP_1"/>
    <property type="match status" value="1"/>
</dbReference>
<sequence length="862" mass="95152">MIAKNSQFSLGAGFALVLLLMFALTLVGLHQMAAINERLEHIVEENNVKTELATVMRDSLRERAVSMHTIVVLKDPFEQDSERLRFYSYGENFAVARQKLDQMVSSMAEKLVMTEISNLTQTTQPLVIKTIELAMAHDPSTFDVLQHETIPAQKRLLRELDDLLKLQREATNKAAQEAAQAYRETRMLMLLLGASALLLGIGIAILVTRRAAQHTHEIEHAANIKSEFVANVSHEIRTPMNGILGMAALLLDTRLTPEQRDYAETVRTSAESLLAIINDILDFSKIEAGKLEMETEDFDLREIVAEVAELLAGQAQCKDLELLYDIPPGHEFRLRGAAGRLRQILTNLTANAVKFTDAGEVLLKVIPEKEEAGVVTLRFEVIDTGIGISEEGHQRLFQSFSQGDGSATRKHGGTGLGLVISKQLTVMMGGEIGVDSSPGQGSSFWFRLHLGRQPGRSVPVEPDISLHGLRVLIASGNANCRTILEHQLEFWQVPCAVVTNGEEALIQLHAAQDEETMFNLVILDSTLPDHSITTLSRLIKNDAGQASPRLVLLAPVTLRSHQEELIAAGIDVMLTKPVRMNKLAAVLAGAEQPVRDRHTDSTLRPAAKISPAARILIVEDNLVNRKVVLYMLNKLALQAESASNGREALEALAKSCYDLVLMDCQMPELDGFEATAAIRRREKAAHAKRVPIIGITANAMHGDREKCLAAGMDDYLIKPLEPGDLESTLKIWLPQLEDNTASTSTEMAPVDLEHLYNTFNQDRKIVEELMALYLDTTPSLLKRLKAAIERKDVAGAKAAHELKGASAYIAARKMADLAREAEQAIRTGAWEQAEEVMEQMETAFIRVLFFAHQNAQSPLLNR</sequence>
<name>S6AAB7_SULDS</name>
<evidence type="ECO:0000256" key="18">
    <source>
        <dbReference type="PROSITE-ProRule" id="PRU00110"/>
    </source>
</evidence>
<evidence type="ECO:0000256" key="20">
    <source>
        <dbReference type="SAM" id="Phobius"/>
    </source>
</evidence>
<dbReference type="Gene3D" id="1.10.287.130">
    <property type="match status" value="1"/>
</dbReference>
<evidence type="ECO:0000256" key="11">
    <source>
        <dbReference type="ARBA" id="ARBA00022989"/>
    </source>
</evidence>
<evidence type="ECO:0000256" key="10">
    <source>
        <dbReference type="ARBA" id="ARBA00022840"/>
    </source>
</evidence>
<dbReference type="InterPro" id="IPR011006">
    <property type="entry name" value="CheY-like_superfamily"/>
</dbReference>
<dbReference type="SMART" id="SM00448">
    <property type="entry name" value="REC"/>
    <property type="match status" value="2"/>
</dbReference>
<evidence type="ECO:0000256" key="19">
    <source>
        <dbReference type="PROSITE-ProRule" id="PRU00169"/>
    </source>
</evidence>
<dbReference type="eggNOG" id="COG2198">
    <property type="taxonomic scope" value="Bacteria"/>
</dbReference>
<keyword evidence="7 20" id="KW-0812">Transmembrane</keyword>
<protein>
    <recommendedName>
        <fullName evidence="16">Sensory/regulatory protein RpfC</fullName>
        <ecNumber evidence="3">2.7.13.3</ecNumber>
    </recommendedName>
    <alternativeName>
        <fullName evidence="17">Virulence sensor protein BvgS</fullName>
    </alternativeName>
</protein>
<keyword evidence="25" id="KW-1185">Reference proteome</keyword>
<dbReference type="CDD" id="cd00082">
    <property type="entry name" value="HisKA"/>
    <property type="match status" value="1"/>
</dbReference>
<dbReference type="AlphaFoldDB" id="S6AAB7"/>
<dbReference type="Gene3D" id="3.30.565.10">
    <property type="entry name" value="Histidine kinase-like ATPase, C-terminal domain"/>
    <property type="match status" value="1"/>
</dbReference>
<keyword evidence="13 20" id="KW-0472">Membrane</keyword>
<evidence type="ECO:0000256" key="3">
    <source>
        <dbReference type="ARBA" id="ARBA00012438"/>
    </source>
</evidence>
<feature type="domain" description="Histidine kinase" evidence="21">
    <location>
        <begin position="231"/>
        <end position="452"/>
    </location>
</feature>
<organism evidence="24 25">
    <name type="scientific">Sulfuricella denitrificans (strain DSM 22764 / NBRC 105220 / skB26)</name>
    <dbReference type="NCBI Taxonomy" id="1163617"/>
    <lineage>
        <taxon>Bacteria</taxon>
        <taxon>Pseudomonadati</taxon>
        <taxon>Pseudomonadota</taxon>
        <taxon>Betaproteobacteria</taxon>
        <taxon>Nitrosomonadales</taxon>
        <taxon>Sulfuricellaceae</taxon>
        <taxon>Sulfuricella</taxon>
    </lineage>
</organism>
<evidence type="ECO:0000256" key="2">
    <source>
        <dbReference type="ARBA" id="ARBA00004651"/>
    </source>
</evidence>
<dbReference type="SUPFAM" id="SSF47226">
    <property type="entry name" value="Histidine-containing phosphotransfer domain, HPT domain"/>
    <property type="match status" value="1"/>
</dbReference>
<dbReference type="PROSITE" id="PS50110">
    <property type="entry name" value="RESPONSE_REGULATORY"/>
    <property type="match status" value="2"/>
</dbReference>
<dbReference type="CDD" id="cd00088">
    <property type="entry name" value="HPT"/>
    <property type="match status" value="1"/>
</dbReference>
<dbReference type="InterPro" id="IPR036890">
    <property type="entry name" value="HATPase_C_sf"/>
</dbReference>
<comment type="catalytic activity">
    <reaction evidence="1">
        <text>ATP + protein L-histidine = ADP + protein N-phospho-L-histidine.</text>
        <dbReference type="EC" id="2.7.13.3"/>
    </reaction>
</comment>
<dbReference type="PROSITE" id="PS50894">
    <property type="entry name" value="HPT"/>
    <property type="match status" value="1"/>
</dbReference>
<feature type="transmembrane region" description="Helical" evidence="20">
    <location>
        <begin position="6"/>
        <end position="29"/>
    </location>
</feature>
<evidence type="ECO:0000256" key="12">
    <source>
        <dbReference type="ARBA" id="ARBA00023012"/>
    </source>
</evidence>
<dbReference type="InterPro" id="IPR003661">
    <property type="entry name" value="HisK_dim/P_dom"/>
</dbReference>
<dbReference type="eggNOG" id="COG0745">
    <property type="taxonomic scope" value="Bacteria"/>
</dbReference>
<dbReference type="PANTHER" id="PTHR45339">
    <property type="entry name" value="HYBRID SIGNAL TRANSDUCTION HISTIDINE KINASE J"/>
    <property type="match status" value="1"/>
</dbReference>
<evidence type="ECO:0000256" key="1">
    <source>
        <dbReference type="ARBA" id="ARBA00000085"/>
    </source>
</evidence>
<dbReference type="SUPFAM" id="SSF52172">
    <property type="entry name" value="CheY-like"/>
    <property type="match status" value="2"/>
</dbReference>
<dbReference type="InterPro" id="IPR008207">
    <property type="entry name" value="Sig_transdc_His_kin_Hpt_dom"/>
</dbReference>
<feature type="modified residue" description="4-aspartylphosphate" evidence="19">
    <location>
        <position position="663"/>
    </location>
</feature>
<comment type="subcellular location">
    <subcellularLocation>
        <location evidence="2">Cell membrane</location>
        <topology evidence="2">Multi-pass membrane protein</topology>
    </subcellularLocation>
</comment>
<keyword evidence="5 19" id="KW-0597">Phosphoprotein</keyword>
<dbReference type="FunFam" id="1.10.287.130:FF:000002">
    <property type="entry name" value="Two-component osmosensing histidine kinase"/>
    <property type="match status" value="1"/>
</dbReference>
<dbReference type="CDD" id="cd16922">
    <property type="entry name" value="HATPase_EvgS-ArcB-TorS-like"/>
    <property type="match status" value="1"/>
</dbReference>
<evidence type="ECO:0000256" key="16">
    <source>
        <dbReference type="ARBA" id="ARBA00068150"/>
    </source>
</evidence>
<dbReference type="FunFam" id="3.30.565.10:FF:000010">
    <property type="entry name" value="Sensor histidine kinase RcsC"/>
    <property type="match status" value="1"/>
</dbReference>
<evidence type="ECO:0000256" key="9">
    <source>
        <dbReference type="ARBA" id="ARBA00022777"/>
    </source>
</evidence>
<dbReference type="Pfam" id="PF02518">
    <property type="entry name" value="HATPase_c"/>
    <property type="match status" value="1"/>
</dbReference>
<dbReference type="HOGENOM" id="CLU_000445_104_15_4"/>
<evidence type="ECO:0000256" key="14">
    <source>
        <dbReference type="ARBA" id="ARBA00058004"/>
    </source>
</evidence>
<reference evidence="24 25" key="1">
    <citation type="journal article" date="2012" name="Appl. Environ. Microbiol.">
        <title>Draft genome sequence of a psychrotolerant sulfur-oxidizing bacterium, Sulfuricella denitrificans skB26, and proteomic insights into cold adaptation.</title>
        <authorList>
            <person name="Watanabe T."/>
            <person name="Kojima H."/>
            <person name="Fukui M."/>
        </authorList>
    </citation>
    <scope>NUCLEOTIDE SEQUENCE [LARGE SCALE GENOMIC DNA]</scope>
    <source>
        <strain evidence="25">skB26</strain>
    </source>
</reference>
<evidence type="ECO:0000259" key="22">
    <source>
        <dbReference type="PROSITE" id="PS50110"/>
    </source>
</evidence>
<dbReference type="eggNOG" id="COG0784">
    <property type="taxonomic scope" value="Bacteria"/>
</dbReference>
<keyword evidence="8" id="KW-0547">Nucleotide-binding</keyword>